<accession>A0A552V5H5</accession>
<evidence type="ECO:0000259" key="3">
    <source>
        <dbReference type="Pfam" id="PF07675"/>
    </source>
</evidence>
<dbReference type="Pfam" id="PF18962">
    <property type="entry name" value="Por_Secre_tail"/>
    <property type="match status" value="1"/>
</dbReference>
<dbReference type="EMBL" id="VJVZ01000003">
    <property type="protein sequence ID" value="TRW25708.1"/>
    <property type="molecule type" value="Genomic_DNA"/>
</dbReference>
<dbReference type="Proteomes" id="UP000320643">
    <property type="component" value="Unassembled WGS sequence"/>
</dbReference>
<feature type="domain" description="Secretion system C-terminal sorting" evidence="4">
    <location>
        <begin position="234"/>
        <end position="304"/>
    </location>
</feature>
<dbReference type="NCBIfam" id="TIGR04183">
    <property type="entry name" value="Por_Secre_tail"/>
    <property type="match status" value="1"/>
</dbReference>
<evidence type="ECO:0000313" key="5">
    <source>
        <dbReference type="EMBL" id="TRW25708.1"/>
    </source>
</evidence>
<dbReference type="InterPro" id="IPR026444">
    <property type="entry name" value="Secre_tail"/>
</dbReference>
<dbReference type="OrthoDB" id="1401747at2"/>
<comment type="caution">
    <text evidence="5">The sequence shown here is derived from an EMBL/GenBank/DDBJ whole genome shotgun (WGS) entry which is preliminary data.</text>
</comment>
<dbReference type="InterPro" id="IPR011628">
    <property type="entry name" value="Cleaved_adhesin"/>
</dbReference>
<name>A0A552V5H5_9FLAO</name>
<dbReference type="Pfam" id="PF07675">
    <property type="entry name" value="Cleaved_Adhesin"/>
    <property type="match status" value="1"/>
</dbReference>
<sequence length="306" mass="32324">MFVTFLFINLGKLKTNTMKKNLLLAAFLMGSYFTVNAQDVILSQDFEGTPTGWSVLDFDGDESTFGLYNSSTGITALGFTGKVAGSGNFTVANNAAVPAPDTDNAIWTPEVEIPTDVTATFSLRMGSADVEDGAVAPYEIYVLTAEDVADFTDETTIGEIMEVLDAKTPIASGTAANPSTVENFDLTDFAGQTISVIIRHRDTDGLAYLFIDDATFTTQETAGLKDVTASKLSVYPNPATNVVTVNGADALVNNVAIVDINGRTVKSVKFAGVAEAQVNVSDLASGVYVMTIASDKGTTTQKIVKN</sequence>
<evidence type="ECO:0000259" key="4">
    <source>
        <dbReference type="Pfam" id="PF18962"/>
    </source>
</evidence>
<feature type="chain" id="PRO_5021836450" evidence="2">
    <location>
        <begin position="38"/>
        <end position="306"/>
    </location>
</feature>
<evidence type="ECO:0000256" key="1">
    <source>
        <dbReference type="ARBA" id="ARBA00022729"/>
    </source>
</evidence>
<protein>
    <submittedName>
        <fullName evidence="5">T9SS type A sorting domain-containing protein</fullName>
    </submittedName>
</protein>
<organism evidence="5 6">
    <name type="scientific">Flavobacterium zepuense</name>
    <dbReference type="NCBI Taxonomy" id="2593302"/>
    <lineage>
        <taxon>Bacteria</taxon>
        <taxon>Pseudomonadati</taxon>
        <taxon>Bacteroidota</taxon>
        <taxon>Flavobacteriia</taxon>
        <taxon>Flavobacteriales</taxon>
        <taxon>Flavobacteriaceae</taxon>
        <taxon>Flavobacterium</taxon>
    </lineage>
</organism>
<keyword evidence="1 2" id="KW-0732">Signal</keyword>
<proteinExistence type="predicted"/>
<dbReference type="AlphaFoldDB" id="A0A552V5H5"/>
<gene>
    <name evidence="5" type="ORF">FMM05_05660</name>
</gene>
<dbReference type="Gene3D" id="2.60.120.200">
    <property type="match status" value="1"/>
</dbReference>
<feature type="domain" description="Cleaved adhesin" evidence="3">
    <location>
        <begin position="45"/>
        <end position="214"/>
    </location>
</feature>
<evidence type="ECO:0000256" key="2">
    <source>
        <dbReference type="SAM" id="SignalP"/>
    </source>
</evidence>
<evidence type="ECO:0000313" key="6">
    <source>
        <dbReference type="Proteomes" id="UP000320643"/>
    </source>
</evidence>
<reference evidence="5 6" key="1">
    <citation type="submission" date="2019-07" db="EMBL/GenBank/DDBJ databases">
        <title>Flavobacterium sp. nov., isolated from glacier ice.</title>
        <authorList>
            <person name="Liu Q."/>
            <person name="Xin Y.-H."/>
        </authorList>
    </citation>
    <scope>NUCLEOTIDE SEQUENCE [LARGE SCALE GENOMIC DNA]</scope>
    <source>
        <strain evidence="5 6">ZT4R6</strain>
    </source>
</reference>
<keyword evidence="6" id="KW-1185">Reference proteome</keyword>
<feature type="signal peptide" evidence="2">
    <location>
        <begin position="1"/>
        <end position="37"/>
    </location>
</feature>